<dbReference type="Pfam" id="PF03169">
    <property type="entry name" value="OPT"/>
    <property type="match status" value="1"/>
</dbReference>
<evidence type="ECO:0000256" key="2">
    <source>
        <dbReference type="ARBA" id="ARBA00022448"/>
    </source>
</evidence>
<feature type="transmembrane region" description="Helical" evidence="6">
    <location>
        <begin position="464"/>
        <end position="485"/>
    </location>
</feature>
<evidence type="ECO:0000313" key="7">
    <source>
        <dbReference type="EMBL" id="KKL24061.1"/>
    </source>
</evidence>
<accession>A0A0F9E2B1</accession>
<evidence type="ECO:0008006" key="8">
    <source>
        <dbReference type="Google" id="ProtNLM"/>
    </source>
</evidence>
<reference evidence="7" key="1">
    <citation type="journal article" date="2015" name="Nature">
        <title>Complex archaea that bridge the gap between prokaryotes and eukaryotes.</title>
        <authorList>
            <person name="Spang A."/>
            <person name="Saw J.H."/>
            <person name="Jorgensen S.L."/>
            <person name="Zaremba-Niedzwiedzka K."/>
            <person name="Martijn J."/>
            <person name="Lind A.E."/>
            <person name="van Eijk R."/>
            <person name="Schleper C."/>
            <person name="Guy L."/>
            <person name="Ettema T.J."/>
        </authorList>
    </citation>
    <scope>NUCLEOTIDE SEQUENCE</scope>
</reference>
<feature type="transmembrane region" description="Helical" evidence="6">
    <location>
        <begin position="82"/>
        <end position="102"/>
    </location>
</feature>
<feature type="transmembrane region" description="Helical" evidence="6">
    <location>
        <begin position="14"/>
        <end position="35"/>
    </location>
</feature>
<dbReference type="GO" id="GO:0035673">
    <property type="term" value="F:oligopeptide transmembrane transporter activity"/>
    <property type="evidence" value="ECO:0007669"/>
    <property type="project" value="InterPro"/>
</dbReference>
<feature type="transmembrane region" description="Helical" evidence="6">
    <location>
        <begin position="237"/>
        <end position="256"/>
    </location>
</feature>
<feature type="transmembrane region" description="Helical" evidence="6">
    <location>
        <begin position="157"/>
        <end position="177"/>
    </location>
</feature>
<gene>
    <name evidence="7" type="ORF">LCGC14_2419120</name>
</gene>
<dbReference type="EMBL" id="LAZR01036735">
    <property type="protein sequence ID" value="KKL24061.1"/>
    <property type="molecule type" value="Genomic_DNA"/>
</dbReference>
<dbReference type="InterPro" id="IPR004813">
    <property type="entry name" value="OPT"/>
</dbReference>
<feature type="transmembrane region" description="Helical" evidence="6">
    <location>
        <begin position="322"/>
        <end position="343"/>
    </location>
</feature>
<sequence length="494" mass="53420">CKALTRGSPEAKKVFTITGLFGTLWGLVIYFPVALGKKLTDYPIPWADFNRKLHGTLRGASLGVATDILAFCGGFIVPFRVIISMVIGAFAVQFVGNAWAVGGLGELLGLDPSASPLLCGIARPEMIPAAGPIPQKAYFFQRFVTGMGIKEMLPNQIFVWMPVIIGGMVVAGLLPVLSRPRELVRTFAGLAKTGRTGSQERTVPLAWLLGAFLFSVLGATALFTILVRVLGGHEFPWWYVAPFALIWSLVFSLIDIRAVGTTGFRVDPPYVRQGMIMAMKPKAIDIWFAPWPIALGAANWVQNFKTAELTGCTPRSLIKAKLIAYPVGMLANLAFMSLFWSIAPIPSAQYPYTTAILPVWANQFCIWISASLSFSGAVELSDTTKAIIDQLFNVKWMLGTAGVFCAVFVLGKIFKRCRLSLIGLGVGMVMPIPFAVSLLIGGLIAKWVKHKTSPEWFGRNRNIIVAGLAVGEGVVIGLLAAIAALRNSLIALPY</sequence>
<name>A0A0F9E2B1_9ZZZZ</name>
<feature type="transmembrane region" description="Helical" evidence="6">
    <location>
        <begin position="421"/>
        <end position="444"/>
    </location>
</feature>
<keyword evidence="5 6" id="KW-0472">Membrane</keyword>
<proteinExistence type="predicted"/>
<feature type="transmembrane region" description="Helical" evidence="6">
    <location>
        <begin position="396"/>
        <end position="414"/>
    </location>
</feature>
<feature type="transmembrane region" description="Helical" evidence="6">
    <location>
        <begin position="205"/>
        <end position="231"/>
    </location>
</feature>
<feature type="transmembrane region" description="Helical" evidence="6">
    <location>
        <begin position="55"/>
        <end position="77"/>
    </location>
</feature>
<protein>
    <recommendedName>
        <fullName evidence="8">Peptide transporter</fullName>
    </recommendedName>
</protein>
<keyword evidence="2" id="KW-0813">Transport</keyword>
<dbReference type="GO" id="GO:0016020">
    <property type="term" value="C:membrane"/>
    <property type="evidence" value="ECO:0007669"/>
    <property type="project" value="UniProtKB-SubCell"/>
</dbReference>
<evidence type="ECO:0000256" key="1">
    <source>
        <dbReference type="ARBA" id="ARBA00004141"/>
    </source>
</evidence>
<evidence type="ECO:0000256" key="4">
    <source>
        <dbReference type="ARBA" id="ARBA00022989"/>
    </source>
</evidence>
<keyword evidence="4 6" id="KW-1133">Transmembrane helix</keyword>
<evidence type="ECO:0000256" key="3">
    <source>
        <dbReference type="ARBA" id="ARBA00022692"/>
    </source>
</evidence>
<comment type="caution">
    <text evidence="7">The sequence shown here is derived from an EMBL/GenBank/DDBJ whole genome shotgun (WGS) entry which is preliminary data.</text>
</comment>
<organism evidence="7">
    <name type="scientific">marine sediment metagenome</name>
    <dbReference type="NCBI Taxonomy" id="412755"/>
    <lineage>
        <taxon>unclassified sequences</taxon>
        <taxon>metagenomes</taxon>
        <taxon>ecological metagenomes</taxon>
    </lineage>
</organism>
<feature type="non-terminal residue" evidence="7">
    <location>
        <position position="1"/>
    </location>
</feature>
<keyword evidence="3 6" id="KW-0812">Transmembrane</keyword>
<dbReference type="AlphaFoldDB" id="A0A0F9E2B1"/>
<evidence type="ECO:0000256" key="5">
    <source>
        <dbReference type="ARBA" id="ARBA00023136"/>
    </source>
</evidence>
<evidence type="ECO:0000256" key="6">
    <source>
        <dbReference type="SAM" id="Phobius"/>
    </source>
</evidence>
<feature type="transmembrane region" description="Helical" evidence="6">
    <location>
        <begin position="355"/>
        <end position="376"/>
    </location>
</feature>
<comment type="subcellular location">
    <subcellularLocation>
        <location evidence="1">Membrane</location>
        <topology evidence="1">Multi-pass membrane protein</topology>
    </subcellularLocation>
</comment>